<dbReference type="EMBL" id="JAKTTI010000003">
    <property type="protein sequence ID" value="MCH1624478.1"/>
    <property type="molecule type" value="Genomic_DNA"/>
</dbReference>
<dbReference type="InterPro" id="IPR036390">
    <property type="entry name" value="WH_DNA-bd_sf"/>
</dbReference>
<feature type="domain" description="HTH gntR-type" evidence="7">
    <location>
        <begin position="9"/>
        <end position="77"/>
    </location>
</feature>
<dbReference type="CDD" id="cd07377">
    <property type="entry name" value="WHTH_GntR"/>
    <property type="match status" value="1"/>
</dbReference>
<dbReference type="GO" id="GO:0015768">
    <property type="term" value="P:maltose transport"/>
    <property type="evidence" value="ECO:0007669"/>
    <property type="project" value="TreeGrafter"/>
</dbReference>
<dbReference type="PANTHER" id="PTHR30061:SF50">
    <property type="entry name" value="MALTOSE_MALTODEXTRIN-BINDING PERIPLASMIC PROTEIN"/>
    <property type="match status" value="1"/>
</dbReference>
<evidence type="ECO:0000256" key="6">
    <source>
        <dbReference type="ARBA" id="ARBA00023163"/>
    </source>
</evidence>
<gene>
    <name evidence="8" type="ORF">MJG50_03995</name>
</gene>
<dbReference type="PRINTS" id="PR00035">
    <property type="entry name" value="HTHGNTR"/>
</dbReference>
<evidence type="ECO:0000256" key="4">
    <source>
        <dbReference type="ARBA" id="ARBA00023015"/>
    </source>
</evidence>
<dbReference type="Pfam" id="PF00392">
    <property type="entry name" value="GntR"/>
    <property type="match status" value="1"/>
</dbReference>
<comment type="caution">
    <text evidence="8">The sequence shown here is derived from an EMBL/GenBank/DDBJ whole genome shotgun (WGS) entry which is preliminary data.</text>
</comment>
<keyword evidence="2" id="KW-0813">Transport</keyword>
<comment type="similarity">
    <text evidence="1">Belongs to the bacterial solute-binding protein 1 family.</text>
</comment>
<dbReference type="SUPFAM" id="SSF46785">
    <property type="entry name" value="Winged helix' DNA-binding domain"/>
    <property type="match status" value="1"/>
</dbReference>
<protein>
    <submittedName>
        <fullName evidence="8">Extracellular solute-binding protein</fullName>
    </submittedName>
</protein>
<evidence type="ECO:0000259" key="7">
    <source>
        <dbReference type="PROSITE" id="PS50949"/>
    </source>
</evidence>
<reference evidence="8" key="1">
    <citation type="submission" date="2022-02" db="EMBL/GenBank/DDBJ databases">
        <title>Fredinandcohnia quinoae sp. nov. isolated from Chenopodium quinoa seeds.</title>
        <authorList>
            <person name="Saati-Santamaria Z."/>
            <person name="Flores-Felix J.D."/>
            <person name="Igual J.M."/>
            <person name="Velazquez E."/>
            <person name="Garcia-Fraile P."/>
            <person name="Martinez-Molina E."/>
        </authorList>
    </citation>
    <scope>NUCLEOTIDE SEQUENCE</scope>
    <source>
        <strain evidence="8">SECRCQ15</strain>
    </source>
</reference>
<sequence length="472" mass="54638">MLRKVNDFEERYKKFLTELKDEILTGRIKPGEFILPENTLSKQYDLSRVSVRKVLAQLVEEGLIEKIPGKGNRVTLPQETTKQTLTLAWFSDSYEREIVEEIIERFEQLNPFIKINLQLLPVTDYMYNVMQLIEHGAGPDLFIVSDYHFRELIESNRLDLLEQYVPEHLNAEKDSYEKVFDMFAVDGKTMVTPFVFSPVMICYNKTMFQEANIPASFQMDNWNDLLKIAKTCTKDMDENGLVDQYGFCFSSSSNRWPVFILQNNGDFMAEDRSKSVMNSSENIDALSFCVDMMYKHKVSPIFSHGSNELAENLFMRERAAMILTTYYFMNEFRDHKIKWDVLPVPAKETKATLLLGGALGINANSQMKETAKALIDYMVSTEAQTMLKRNGCTIPILRFVAEDNYLLQPGIHPDNYNAFKEMMPFAKTIRDLQLTTSEIELVENELQLLWANMERTGDVCSRIENLLNEKVK</sequence>
<dbReference type="GO" id="GO:0055052">
    <property type="term" value="C:ATP-binding cassette (ABC) transporter complex, substrate-binding subunit-containing"/>
    <property type="evidence" value="ECO:0007669"/>
    <property type="project" value="TreeGrafter"/>
</dbReference>
<dbReference type="SMART" id="SM00345">
    <property type="entry name" value="HTH_GNTR"/>
    <property type="match status" value="1"/>
</dbReference>
<dbReference type="GO" id="GO:0003677">
    <property type="term" value="F:DNA binding"/>
    <property type="evidence" value="ECO:0007669"/>
    <property type="project" value="UniProtKB-KW"/>
</dbReference>
<keyword evidence="4" id="KW-0805">Transcription regulation</keyword>
<proteinExistence type="inferred from homology"/>
<dbReference type="InterPro" id="IPR000524">
    <property type="entry name" value="Tscrpt_reg_HTH_GntR"/>
</dbReference>
<dbReference type="AlphaFoldDB" id="A0AAW5DWS4"/>
<dbReference type="RefSeq" id="WP_240252926.1">
    <property type="nucleotide sequence ID" value="NZ_JAKTTI010000003.1"/>
</dbReference>
<keyword evidence="6" id="KW-0804">Transcription</keyword>
<keyword evidence="9" id="KW-1185">Reference proteome</keyword>
<dbReference type="PANTHER" id="PTHR30061">
    <property type="entry name" value="MALTOSE-BINDING PERIPLASMIC PROTEIN"/>
    <property type="match status" value="1"/>
</dbReference>
<dbReference type="SUPFAM" id="SSF53850">
    <property type="entry name" value="Periplasmic binding protein-like II"/>
    <property type="match status" value="1"/>
</dbReference>
<evidence type="ECO:0000256" key="5">
    <source>
        <dbReference type="ARBA" id="ARBA00023125"/>
    </source>
</evidence>
<evidence type="ECO:0000313" key="9">
    <source>
        <dbReference type="Proteomes" id="UP001431131"/>
    </source>
</evidence>
<dbReference type="PROSITE" id="PS50949">
    <property type="entry name" value="HTH_GNTR"/>
    <property type="match status" value="1"/>
</dbReference>
<dbReference type="Pfam" id="PF01547">
    <property type="entry name" value="SBP_bac_1"/>
    <property type="match status" value="1"/>
</dbReference>
<organism evidence="8 9">
    <name type="scientific">Fredinandcohnia quinoae</name>
    <dbReference type="NCBI Taxonomy" id="2918902"/>
    <lineage>
        <taxon>Bacteria</taxon>
        <taxon>Bacillati</taxon>
        <taxon>Bacillota</taxon>
        <taxon>Bacilli</taxon>
        <taxon>Bacillales</taxon>
        <taxon>Bacillaceae</taxon>
        <taxon>Fredinandcohnia</taxon>
    </lineage>
</organism>
<dbReference type="Gene3D" id="3.40.190.10">
    <property type="entry name" value="Periplasmic binding protein-like II"/>
    <property type="match status" value="1"/>
</dbReference>
<name>A0AAW5DWS4_9BACI</name>
<evidence type="ECO:0000313" key="8">
    <source>
        <dbReference type="EMBL" id="MCH1624478.1"/>
    </source>
</evidence>
<dbReference type="InterPro" id="IPR036388">
    <property type="entry name" value="WH-like_DNA-bd_sf"/>
</dbReference>
<dbReference type="GO" id="GO:0042956">
    <property type="term" value="P:maltodextrin transmembrane transport"/>
    <property type="evidence" value="ECO:0007669"/>
    <property type="project" value="TreeGrafter"/>
</dbReference>
<evidence type="ECO:0000256" key="2">
    <source>
        <dbReference type="ARBA" id="ARBA00022448"/>
    </source>
</evidence>
<evidence type="ECO:0000256" key="1">
    <source>
        <dbReference type="ARBA" id="ARBA00008520"/>
    </source>
</evidence>
<accession>A0AAW5DWS4</accession>
<dbReference type="Proteomes" id="UP001431131">
    <property type="component" value="Unassembled WGS sequence"/>
</dbReference>
<dbReference type="GO" id="GO:1901982">
    <property type="term" value="F:maltose binding"/>
    <property type="evidence" value="ECO:0007669"/>
    <property type="project" value="TreeGrafter"/>
</dbReference>
<keyword evidence="5" id="KW-0238">DNA-binding</keyword>
<dbReference type="InterPro" id="IPR006059">
    <property type="entry name" value="SBP"/>
</dbReference>
<dbReference type="Gene3D" id="1.10.10.10">
    <property type="entry name" value="Winged helix-like DNA-binding domain superfamily/Winged helix DNA-binding domain"/>
    <property type="match status" value="1"/>
</dbReference>
<evidence type="ECO:0000256" key="3">
    <source>
        <dbReference type="ARBA" id="ARBA00022729"/>
    </source>
</evidence>
<keyword evidence="3" id="KW-0732">Signal</keyword>
<dbReference type="GO" id="GO:0003700">
    <property type="term" value="F:DNA-binding transcription factor activity"/>
    <property type="evidence" value="ECO:0007669"/>
    <property type="project" value="InterPro"/>
</dbReference>